<dbReference type="Gene3D" id="3.30.310.110">
    <property type="entry name" value="XisI-like"/>
    <property type="match status" value="1"/>
</dbReference>
<gene>
    <name evidence="1" type="ORF">NG743_18060</name>
</gene>
<evidence type="ECO:0000313" key="2">
    <source>
        <dbReference type="Proteomes" id="UP001057561"/>
    </source>
</evidence>
<name>A0ABY5LPQ2_9CYAN</name>
<evidence type="ECO:0000313" key="1">
    <source>
        <dbReference type="EMBL" id="UUO13946.1"/>
    </source>
</evidence>
<organism evidence="1 2">
    <name type="scientific">Dolichospermum heterosporum TAC447</name>
    <dbReference type="NCBI Taxonomy" id="747523"/>
    <lineage>
        <taxon>Bacteria</taxon>
        <taxon>Bacillati</taxon>
        <taxon>Cyanobacteriota</taxon>
        <taxon>Cyanophyceae</taxon>
        <taxon>Nostocales</taxon>
        <taxon>Aphanizomenonaceae</taxon>
        <taxon>Dolichospermum</taxon>
        <taxon>Dolichospermum heterosporum</taxon>
    </lineage>
</organism>
<dbReference type="EMBL" id="CP099464">
    <property type="protein sequence ID" value="UUO13946.1"/>
    <property type="molecule type" value="Genomic_DNA"/>
</dbReference>
<proteinExistence type="predicted"/>
<dbReference type="SUPFAM" id="SSF143847">
    <property type="entry name" value="XisI-like"/>
    <property type="match status" value="1"/>
</dbReference>
<keyword evidence="2" id="KW-1185">Reference proteome</keyword>
<dbReference type="InterPro" id="IPR014968">
    <property type="entry name" value="XisI"/>
</dbReference>
<dbReference type="InterPro" id="IPR035943">
    <property type="entry name" value="XisI-like_sf"/>
</dbReference>
<dbReference type="Proteomes" id="UP001057561">
    <property type="component" value="Chromosome"/>
</dbReference>
<sequence>MDSLTNQYRQIIKNVIQEYADFFDNDEQVKVEVVLDEKNDHYLLVETGWENRTLSIQTTNDS</sequence>
<reference evidence="1" key="1">
    <citation type="submission" date="2022-06" db="EMBL/GenBank/DDBJ databases">
        <title>Nostosin G and Spiroidesin B from the Cyanobacterium Dolichospermum sp. NIES-1697.</title>
        <authorList>
            <person name="Phan C.-S."/>
            <person name="Mehjabin J.J."/>
            <person name="Anas A.R.J."/>
            <person name="Hayasaka M."/>
            <person name="Onoki R."/>
            <person name="Wang J."/>
            <person name="Umezawa T."/>
            <person name="Washio K."/>
            <person name="Morikawa M."/>
            <person name="Okino T."/>
        </authorList>
    </citation>
    <scope>NUCLEOTIDE SEQUENCE</scope>
    <source>
        <strain evidence="1">NIES-1697</strain>
    </source>
</reference>
<accession>A0ABY5LPQ2</accession>
<protein>
    <submittedName>
        <fullName evidence="1">XisI protein</fullName>
    </submittedName>
</protein>
<dbReference type="RefSeq" id="WP_080683860.1">
    <property type="nucleotide sequence ID" value="NZ_CP099464.1"/>
</dbReference>
<dbReference type="Pfam" id="PF08869">
    <property type="entry name" value="XisI"/>
    <property type="match status" value="1"/>
</dbReference>